<gene>
    <name evidence="3" type="ORF">MNR06_08385</name>
</gene>
<evidence type="ECO:0000256" key="1">
    <source>
        <dbReference type="SAM" id="MobiDB-lite"/>
    </source>
</evidence>
<organism evidence="3 4">
    <name type="scientific">Bdellovibrio reynosensis</name>
    <dbReference type="NCBI Taxonomy" id="2835041"/>
    <lineage>
        <taxon>Bacteria</taxon>
        <taxon>Pseudomonadati</taxon>
        <taxon>Bdellovibrionota</taxon>
        <taxon>Bdellovibrionia</taxon>
        <taxon>Bdellovibrionales</taxon>
        <taxon>Pseudobdellovibrionaceae</taxon>
        <taxon>Bdellovibrio</taxon>
    </lineage>
</organism>
<accession>A0ABY4C407</accession>
<feature type="signal peptide" evidence="2">
    <location>
        <begin position="1"/>
        <end position="23"/>
    </location>
</feature>
<dbReference type="NCBIfam" id="TIGR04565">
    <property type="entry name" value="OMP_myx_plus"/>
    <property type="match status" value="1"/>
</dbReference>
<sequence length="266" mass="29278">MLNKNIMTLMLFGLLAIPGVAFAQADEADDLDVIELELDKGTPKQAPPTANAAPTYQESTPKDNTLTDFSGLGTLSPFKEVSVIQKRFLPKTGRFQLFGGGTLVTNDPFFNTIGAVGKASYFLSETWGVELNYFGLSTSTRQGTDDLRNNLNVSTENLVYPKSFIGGDIVFVPVYGKMTWFNERIVPFDLYFSAGYGTTETQSGENAGTVHLAAGQIFALSKAHAVRWDFSWNFFNATGIDGAQNSFNNLFLTVGWSWFFPEASYR</sequence>
<protein>
    <submittedName>
        <fullName evidence="3">Outer membrane beta-barrel domain-containing protein</fullName>
    </submittedName>
</protein>
<keyword evidence="2" id="KW-0732">Signal</keyword>
<feature type="region of interest" description="Disordered" evidence="1">
    <location>
        <begin position="40"/>
        <end position="63"/>
    </location>
</feature>
<feature type="compositionally biased region" description="Polar residues" evidence="1">
    <location>
        <begin position="52"/>
        <end position="63"/>
    </location>
</feature>
<dbReference type="EMBL" id="CP093442">
    <property type="protein sequence ID" value="UOE99711.1"/>
    <property type="molecule type" value="Genomic_DNA"/>
</dbReference>
<reference evidence="3" key="1">
    <citation type="submission" date="2022-03" db="EMBL/GenBank/DDBJ databases">
        <title>Genome Identification and Characterization of new species Bdellovibrio reynosense LBG001 sp. nov. from a Mexico soil sample.</title>
        <authorList>
            <person name="Camilli A."/>
            <person name="Ajao Y."/>
            <person name="Guo X."/>
        </authorList>
    </citation>
    <scope>NUCLEOTIDE SEQUENCE</scope>
    <source>
        <strain evidence="3">LBG001</strain>
    </source>
</reference>
<evidence type="ECO:0000256" key="2">
    <source>
        <dbReference type="SAM" id="SignalP"/>
    </source>
</evidence>
<evidence type="ECO:0000313" key="4">
    <source>
        <dbReference type="Proteomes" id="UP000830116"/>
    </source>
</evidence>
<keyword evidence="4" id="KW-1185">Reference proteome</keyword>
<dbReference type="InterPro" id="IPR030820">
    <property type="entry name" value="OMP_myx_plus_Proteobacteria"/>
</dbReference>
<name>A0ABY4C407_9BACT</name>
<feature type="chain" id="PRO_5047468911" evidence="2">
    <location>
        <begin position="24"/>
        <end position="266"/>
    </location>
</feature>
<dbReference type="Proteomes" id="UP000830116">
    <property type="component" value="Chromosome"/>
</dbReference>
<evidence type="ECO:0000313" key="3">
    <source>
        <dbReference type="EMBL" id="UOE99711.1"/>
    </source>
</evidence>
<dbReference type="RefSeq" id="WP_243534855.1">
    <property type="nucleotide sequence ID" value="NZ_CP093442.1"/>
</dbReference>
<proteinExistence type="predicted"/>